<gene>
    <name evidence="1" type="ORF">GFC30_2153</name>
</gene>
<sequence>MGNLLRNALWRQKQFYIDELTKTGMFDFDSLDRWTITELRREYERNRARQKKKREGLQ</sequence>
<name>A0A160F3X7_9BACL</name>
<dbReference type="Proteomes" id="UP000076865">
    <property type="component" value="Chromosome"/>
</dbReference>
<reference evidence="1 2" key="1">
    <citation type="journal article" date="2006" name="Syst. Appl. Microbiol.">
        <title>Anoxybacillus amylolyticus sp. nov., a thermophilic amylase producing bacterium isolated from Mount Rittmann (Antarctica).</title>
        <authorList>
            <person name="Poli A."/>
            <person name="Esposito E."/>
            <person name="Lama L."/>
            <person name="Orlando P."/>
            <person name="Nicolaus G."/>
            <person name="de Appolonia F."/>
            <person name="Gambacorta A."/>
            <person name="Nicolaus B."/>
        </authorList>
    </citation>
    <scope>NUCLEOTIDE SEQUENCE [LARGE SCALE GENOMIC DNA]</scope>
    <source>
        <strain evidence="1 2">DSM 15939</strain>
    </source>
</reference>
<evidence type="ECO:0000313" key="2">
    <source>
        <dbReference type="Proteomes" id="UP000076865"/>
    </source>
</evidence>
<dbReference type="EMBL" id="CP015438">
    <property type="protein sequence ID" value="ANB61058.1"/>
    <property type="molecule type" value="Genomic_DNA"/>
</dbReference>
<organism evidence="1 2">
    <name type="scientific">Anoxybacteroides amylolyticum</name>
    <dbReference type="NCBI Taxonomy" id="294699"/>
    <lineage>
        <taxon>Bacteria</taxon>
        <taxon>Bacillati</taxon>
        <taxon>Bacillota</taxon>
        <taxon>Bacilli</taxon>
        <taxon>Bacillales</taxon>
        <taxon>Anoxybacillaceae</taxon>
        <taxon>Anoxybacteroides</taxon>
    </lineage>
</organism>
<protein>
    <recommendedName>
        <fullName evidence="3">Fur-regulated basic protein FbpA</fullName>
    </recommendedName>
</protein>
<dbReference type="AlphaFoldDB" id="A0A160F3X7"/>
<proteinExistence type="predicted"/>
<dbReference type="PATRIC" id="fig|294699.3.peg.2221"/>
<keyword evidence="2" id="KW-1185">Reference proteome</keyword>
<dbReference type="RefSeq" id="WP_084256301.1">
    <property type="nucleotide sequence ID" value="NZ_CP015438.1"/>
</dbReference>
<evidence type="ECO:0008006" key="3">
    <source>
        <dbReference type="Google" id="ProtNLM"/>
    </source>
</evidence>
<dbReference type="OrthoDB" id="2972563at2"/>
<accession>A0A160F3X7</accession>
<dbReference type="KEGG" id="aamy:GFC30_2153"/>
<evidence type="ECO:0000313" key="1">
    <source>
        <dbReference type="EMBL" id="ANB61058.1"/>
    </source>
</evidence>